<dbReference type="Proteomes" id="UP000248918">
    <property type="component" value="Unassembled WGS sequence"/>
</dbReference>
<dbReference type="PROSITE" id="PS51318">
    <property type="entry name" value="TAT"/>
    <property type="match status" value="1"/>
</dbReference>
<comment type="caution">
    <text evidence="2">The sequence shown here is derived from an EMBL/GenBank/DDBJ whole genome shotgun (WGS) entry which is preliminary data.</text>
</comment>
<evidence type="ECO:0000313" key="3">
    <source>
        <dbReference type="Proteomes" id="UP000248918"/>
    </source>
</evidence>
<proteinExistence type="predicted"/>
<gene>
    <name evidence="2" type="ORF">BX591_1594</name>
</gene>
<dbReference type="Pfam" id="PF04366">
    <property type="entry name" value="Ysc84"/>
    <property type="match status" value="1"/>
</dbReference>
<dbReference type="EMBL" id="QLTK01000059">
    <property type="protein sequence ID" value="RAS15625.1"/>
    <property type="molecule type" value="Genomic_DNA"/>
</dbReference>
<dbReference type="RefSeq" id="WP_111935953.1">
    <property type="nucleotide sequence ID" value="NZ_CADFFP010000028.1"/>
</dbReference>
<sequence>MFRPSRRQFIAAGGAAIGSLCLGACTTTGPSGAHTAASVADHDRAINADVNATLERFYATVKGSRELIGIAHGVLVFPSVVSAGFLVGAQYGEGALRVGGRTEGYYSTAGGSFGPQIGAQSKALIFAFLTEDSLVRFQRLDGWAVGADATVAVLKVGANGDLDTSSATSPIEVFVLTNAGLMAGISLEGTKVTRLKR</sequence>
<dbReference type="InterPro" id="IPR007461">
    <property type="entry name" value="Ysc84_actin-binding"/>
</dbReference>
<dbReference type="CDD" id="cd11524">
    <property type="entry name" value="SYLF"/>
    <property type="match status" value="1"/>
</dbReference>
<dbReference type="OrthoDB" id="198978at2"/>
<name>A0A329B7N5_9BURK</name>
<feature type="domain" description="Ysc84 actin-binding" evidence="1">
    <location>
        <begin position="110"/>
        <end position="193"/>
    </location>
</feature>
<accession>A0A329B7N5</accession>
<dbReference type="AlphaFoldDB" id="A0A329B7N5"/>
<evidence type="ECO:0000259" key="1">
    <source>
        <dbReference type="Pfam" id="PF04366"/>
    </source>
</evidence>
<protein>
    <submittedName>
        <fullName evidence="2">Lipid-binding SYLF domain-containing protein</fullName>
    </submittedName>
</protein>
<reference evidence="2 3" key="1">
    <citation type="submission" date="2018-06" db="EMBL/GenBank/DDBJ databases">
        <title>Genomic Encyclopedia of Type Strains, Phase III (KMG-III): the genomes of soil and plant-associated and newly described type strains.</title>
        <authorList>
            <person name="Whitman W."/>
        </authorList>
    </citation>
    <scope>NUCLEOTIDE SEQUENCE [LARGE SCALE GENOMIC DNA]</scope>
    <source>
        <strain evidence="2 3">LMG 23644</strain>
    </source>
</reference>
<organism evidence="2 3">
    <name type="scientific">Paraburkholderia bryophila</name>
    <dbReference type="NCBI Taxonomy" id="420952"/>
    <lineage>
        <taxon>Bacteria</taxon>
        <taxon>Pseudomonadati</taxon>
        <taxon>Pseudomonadota</taxon>
        <taxon>Betaproteobacteria</taxon>
        <taxon>Burkholderiales</taxon>
        <taxon>Burkholderiaceae</taxon>
        <taxon>Paraburkholderia</taxon>
    </lineage>
</organism>
<dbReference type="InterPro" id="IPR006311">
    <property type="entry name" value="TAT_signal"/>
</dbReference>
<evidence type="ECO:0000313" key="2">
    <source>
        <dbReference type="EMBL" id="RAS15625.1"/>
    </source>
</evidence>